<dbReference type="Pfam" id="PF02362">
    <property type="entry name" value="B3"/>
    <property type="match status" value="1"/>
</dbReference>
<keyword evidence="8 9" id="KW-0927">Auxin signaling pathway</keyword>
<sequence length="707" mass="78694">MAPRTTGVEGPPRTATVNAGESSGCTDAAALPAANNNQGEKDDLYTHLWYACAGANVYVPRPGEKVFYFLQGHMEQVEAYANQDGKMEMPRYNLPPKILCNVVCVQLKAEVHTDEVYAQITLLPVTEQDQLSVEEVNTPPLPRRTSTISFSKTLTPSDTSSHGGFSVPKRQAEECLPALDMSQQPPVQDLVAKDLQGNEWSFRHIFRGQPRRHLLTSGWTTFVTAKRLVSGDACIFARGENGELRVGIRRATKTQDTASASLISGHSMQHGILASAFHAISTGTIFTVYYRPWTSPAAFIIPYDRYMKSAEIDYSIGMRFRMYSEGEECADQKKRLEGTIIDIEDNDYLRWPDSEWRCLKVRLDTASDTCFHSERLSPWNIVPLKPNKRARLPDLPSPGISSLARNGSLLISVESTRPRKKKVFQGQETSDPPAHEPGTPKQLLQFIPPPNPDWDYTQLGLENNLNVPMNDSFYQCPGSPKAPSLTNQWPPMFGFGVFDSGACKRSMSVPNIWSSGSQKLRTFELRSETQSPLVQPKTTMLFGVKIVTSYPELPSPQVANSIELYSPCSTPPIYHSSVSETIQLSETSKSVSGVRSEKQCRKCCSVSNRSRIKVLKHGAPVGRSIDLTRFDGYNELIRELDQMFDFKGSLIGGSSGWQVTYMDDVGDRMLVGDYPWHEFLSMAQRLIICPKNEIDNLNPGSLNAVSV</sequence>
<keyword evidence="14" id="KW-1185">Reference proteome</keyword>
<dbReference type="GO" id="GO:0006355">
    <property type="term" value="P:regulation of DNA-templated transcription"/>
    <property type="evidence" value="ECO:0007669"/>
    <property type="project" value="InterPro"/>
</dbReference>
<dbReference type="InterPro" id="IPR010525">
    <property type="entry name" value="ARF_dom"/>
</dbReference>
<evidence type="ECO:0000259" key="11">
    <source>
        <dbReference type="PROSITE" id="PS50863"/>
    </source>
</evidence>
<protein>
    <recommendedName>
        <fullName evidence="9">Auxin response factor</fullName>
    </recommendedName>
</protein>
<comment type="similarity">
    <text evidence="2 9">Belongs to the ARF family.</text>
</comment>
<comment type="caution">
    <text evidence="13">The sequence shown here is derived from an EMBL/GenBank/DDBJ whole genome shotgun (WGS) entry which is preliminary data.</text>
</comment>
<dbReference type="Gene3D" id="2.30.30.1040">
    <property type="match status" value="1"/>
</dbReference>
<dbReference type="Gene3D" id="2.40.330.10">
    <property type="entry name" value="DNA-binding pseudobarrel domain"/>
    <property type="match status" value="1"/>
</dbReference>
<accession>A0A498IM42</accession>
<feature type="region of interest" description="Disordered" evidence="10">
    <location>
        <begin position="417"/>
        <end position="441"/>
    </location>
</feature>
<dbReference type="FunFam" id="2.40.330.10:FF:000001">
    <property type="entry name" value="Auxin response factor"/>
    <property type="match status" value="1"/>
</dbReference>
<dbReference type="PANTHER" id="PTHR31384:SF25">
    <property type="entry name" value="AUXIN RESPONSE FACTOR"/>
    <property type="match status" value="1"/>
</dbReference>
<dbReference type="InterPro" id="IPR044835">
    <property type="entry name" value="ARF_plant"/>
</dbReference>
<evidence type="ECO:0000256" key="8">
    <source>
        <dbReference type="ARBA" id="ARBA00023294"/>
    </source>
</evidence>
<comment type="subunit">
    <text evidence="3 9">Homodimers and heterodimers.</text>
</comment>
<evidence type="ECO:0000313" key="14">
    <source>
        <dbReference type="Proteomes" id="UP000290289"/>
    </source>
</evidence>
<evidence type="ECO:0000256" key="1">
    <source>
        <dbReference type="ARBA" id="ARBA00004123"/>
    </source>
</evidence>
<evidence type="ECO:0000256" key="5">
    <source>
        <dbReference type="ARBA" id="ARBA00023125"/>
    </source>
</evidence>
<reference evidence="13 14" key="1">
    <citation type="submission" date="2018-10" db="EMBL/GenBank/DDBJ databases">
        <title>A high-quality apple genome assembly.</title>
        <authorList>
            <person name="Hu J."/>
        </authorList>
    </citation>
    <scope>NUCLEOTIDE SEQUENCE [LARGE SCALE GENOMIC DNA]</scope>
    <source>
        <strain evidence="14">cv. HFTH1</strain>
        <tissue evidence="13">Young leaf</tissue>
    </source>
</reference>
<evidence type="ECO:0000256" key="7">
    <source>
        <dbReference type="ARBA" id="ARBA00023242"/>
    </source>
</evidence>
<dbReference type="SUPFAM" id="SSF54277">
    <property type="entry name" value="CAD &amp; PB1 domains"/>
    <property type="match status" value="1"/>
</dbReference>
<organism evidence="13 14">
    <name type="scientific">Malus domestica</name>
    <name type="common">Apple</name>
    <name type="synonym">Pyrus malus</name>
    <dbReference type="NCBI Taxonomy" id="3750"/>
    <lineage>
        <taxon>Eukaryota</taxon>
        <taxon>Viridiplantae</taxon>
        <taxon>Streptophyta</taxon>
        <taxon>Embryophyta</taxon>
        <taxon>Tracheophyta</taxon>
        <taxon>Spermatophyta</taxon>
        <taxon>Magnoliopsida</taxon>
        <taxon>eudicotyledons</taxon>
        <taxon>Gunneridae</taxon>
        <taxon>Pentapetalae</taxon>
        <taxon>rosids</taxon>
        <taxon>fabids</taxon>
        <taxon>Rosales</taxon>
        <taxon>Rosaceae</taxon>
        <taxon>Amygdaloideae</taxon>
        <taxon>Maleae</taxon>
        <taxon>Malus</taxon>
    </lineage>
</organism>
<dbReference type="GO" id="GO:0005634">
    <property type="term" value="C:nucleus"/>
    <property type="evidence" value="ECO:0007669"/>
    <property type="project" value="UniProtKB-SubCell"/>
</dbReference>
<dbReference type="InterPro" id="IPR015300">
    <property type="entry name" value="DNA-bd_pseudobarrel_sf"/>
</dbReference>
<dbReference type="CDD" id="cd10017">
    <property type="entry name" value="B3_DNA"/>
    <property type="match status" value="1"/>
</dbReference>
<evidence type="ECO:0000259" key="12">
    <source>
        <dbReference type="PROSITE" id="PS51745"/>
    </source>
</evidence>
<dbReference type="Gene3D" id="3.10.20.90">
    <property type="entry name" value="Phosphatidylinositol 3-kinase Catalytic Subunit, Chain A, domain 1"/>
    <property type="match status" value="1"/>
</dbReference>
<evidence type="ECO:0000256" key="3">
    <source>
        <dbReference type="ARBA" id="ARBA00011726"/>
    </source>
</evidence>
<evidence type="ECO:0000313" key="13">
    <source>
        <dbReference type="EMBL" id="RXH84289.1"/>
    </source>
</evidence>
<keyword evidence="4 9" id="KW-0805">Transcription regulation</keyword>
<dbReference type="AlphaFoldDB" id="A0A498IM42"/>
<keyword evidence="6 9" id="KW-0804">Transcription</keyword>
<name>A0A498IM42_MALDO</name>
<comment type="function">
    <text evidence="9">Auxin response factors (ARFs) are transcriptional factors that bind specifically to the DNA sequence 5'-TGTCTC-3' found in the auxin-responsive promoter elements (AuxREs).</text>
</comment>
<dbReference type="FunFam" id="2.30.30.1040:FF:000001">
    <property type="entry name" value="Auxin response factor"/>
    <property type="match status" value="1"/>
</dbReference>
<dbReference type="EMBL" id="RDQH01000337">
    <property type="protein sequence ID" value="RXH84289.1"/>
    <property type="molecule type" value="Genomic_DNA"/>
</dbReference>
<dbReference type="InterPro" id="IPR033389">
    <property type="entry name" value="AUX/IAA_dom"/>
</dbReference>
<dbReference type="PROSITE" id="PS51745">
    <property type="entry name" value="PB1"/>
    <property type="match status" value="1"/>
</dbReference>
<keyword evidence="7 9" id="KW-0539">Nucleus</keyword>
<feature type="region of interest" description="Disordered" evidence="10">
    <location>
        <begin position="133"/>
        <end position="166"/>
    </location>
</feature>
<evidence type="ECO:0000256" key="4">
    <source>
        <dbReference type="ARBA" id="ARBA00023015"/>
    </source>
</evidence>
<dbReference type="GO" id="GO:0003677">
    <property type="term" value="F:DNA binding"/>
    <property type="evidence" value="ECO:0007669"/>
    <property type="project" value="UniProtKB-KW"/>
</dbReference>
<feature type="domain" description="PB1" evidence="12">
    <location>
        <begin position="609"/>
        <end position="691"/>
    </location>
</feature>
<feature type="domain" description="TF-B3" evidence="11">
    <location>
        <begin position="150"/>
        <end position="252"/>
    </location>
</feature>
<dbReference type="SUPFAM" id="SSF101936">
    <property type="entry name" value="DNA-binding pseudobarrel domain"/>
    <property type="match status" value="1"/>
</dbReference>
<keyword evidence="5 9" id="KW-0238">DNA-binding</keyword>
<dbReference type="PANTHER" id="PTHR31384">
    <property type="entry name" value="AUXIN RESPONSE FACTOR 4-RELATED"/>
    <property type="match status" value="1"/>
</dbReference>
<gene>
    <name evidence="13" type="ORF">DVH24_027188</name>
</gene>
<feature type="compositionally biased region" description="Polar residues" evidence="10">
    <location>
        <begin position="144"/>
        <end position="163"/>
    </location>
</feature>
<dbReference type="Proteomes" id="UP000290289">
    <property type="component" value="Chromosome 11"/>
</dbReference>
<dbReference type="InterPro" id="IPR003340">
    <property type="entry name" value="B3_DNA-bd"/>
</dbReference>
<dbReference type="GO" id="GO:0009734">
    <property type="term" value="P:auxin-activated signaling pathway"/>
    <property type="evidence" value="ECO:0007669"/>
    <property type="project" value="UniProtKB-KW"/>
</dbReference>
<dbReference type="PROSITE" id="PS50863">
    <property type="entry name" value="B3"/>
    <property type="match status" value="1"/>
</dbReference>
<feature type="region of interest" description="Disordered" evidence="10">
    <location>
        <begin position="1"/>
        <end position="23"/>
    </location>
</feature>
<evidence type="ECO:0000256" key="2">
    <source>
        <dbReference type="ARBA" id="ARBA00007853"/>
    </source>
</evidence>
<evidence type="ECO:0000256" key="6">
    <source>
        <dbReference type="ARBA" id="ARBA00023163"/>
    </source>
</evidence>
<proteinExistence type="inferred from homology"/>
<dbReference type="InterPro" id="IPR053793">
    <property type="entry name" value="PB1-like"/>
</dbReference>
<evidence type="ECO:0000256" key="10">
    <source>
        <dbReference type="SAM" id="MobiDB-lite"/>
    </source>
</evidence>
<dbReference type="SMART" id="SM01019">
    <property type="entry name" value="B3"/>
    <property type="match status" value="1"/>
</dbReference>
<dbReference type="Pfam" id="PF02309">
    <property type="entry name" value="AUX_IAA"/>
    <property type="match status" value="2"/>
</dbReference>
<dbReference type="Pfam" id="PF06507">
    <property type="entry name" value="ARF_AD"/>
    <property type="match status" value="1"/>
</dbReference>
<evidence type="ECO:0000256" key="9">
    <source>
        <dbReference type="RuleBase" id="RU004561"/>
    </source>
</evidence>
<comment type="subcellular location">
    <subcellularLocation>
        <location evidence="1 9">Nucleus</location>
    </subcellularLocation>
</comment>